<evidence type="ECO:0000256" key="6">
    <source>
        <dbReference type="SAM" id="SignalP"/>
    </source>
</evidence>
<evidence type="ECO:0000256" key="1">
    <source>
        <dbReference type="ARBA" id="ARBA00001412"/>
    </source>
</evidence>
<dbReference type="GO" id="GO:0005990">
    <property type="term" value="P:lactose catabolic process"/>
    <property type="evidence" value="ECO:0007669"/>
    <property type="project" value="TreeGrafter"/>
</dbReference>
<dbReference type="GO" id="GO:0004565">
    <property type="term" value="F:beta-galactosidase activity"/>
    <property type="evidence" value="ECO:0007669"/>
    <property type="project" value="UniProtKB-EC"/>
</dbReference>
<dbReference type="PANTHER" id="PTHR46323:SF2">
    <property type="entry name" value="BETA-GALACTOSIDASE"/>
    <property type="match status" value="1"/>
</dbReference>
<feature type="signal peptide" evidence="6">
    <location>
        <begin position="1"/>
        <end position="23"/>
    </location>
</feature>
<dbReference type="InterPro" id="IPR008979">
    <property type="entry name" value="Galactose-bd-like_sf"/>
</dbReference>
<dbReference type="AlphaFoldDB" id="A0A6C2UHI2"/>
<dbReference type="RefSeq" id="WP_136060318.1">
    <property type="nucleotide sequence ID" value="NZ_CAAHFH010000001.1"/>
</dbReference>
<evidence type="ECO:0000256" key="4">
    <source>
        <dbReference type="ARBA" id="ARBA00022801"/>
    </source>
</evidence>
<dbReference type="GO" id="GO:0009341">
    <property type="term" value="C:beta-galactosidase complex"/>
    <property type="evidence" value="ECO:0007669"/>
    <property type="project" value="TreeGrafter"/>
</dbReference>
<dbReference type="EC" id="3.2.1.23" evidence="3"/>
<feature type="chain" id="PRO_5025475662" description="beta-galactosidase" evidence="6">
    <location>
        <begin position="24"/>
        <end position="984"/>
    </location>
</feature>
<evidence type="ECO:0000256" key="5">
    <source>
        <dbReference type="ARBA" id="ARBA00023295"/>
    </source>
</evidence>
<accession>A0A6C2UHI2</accession>
<reference evidence="8 9" key="1">
    <citation type="submission" date="2019-04" db="EMBL/GenBank/DDBJ databases">
        <authorList>
            <person name="Van Vliet M D."/>
        </authorList>
    </citation>
    <scope>NUCLEOTIDE SEQUENCE [LARGE SCALE GENOMIC DNA]</scope>
    <source>
        <strain evidence="8 9">F21</strain>
    </source>
</reference>
<dbReference type="SUPFAM" id="SSF51445">
    <property type="entry name" value="(Trans)glycosidases"/>
    <property type="match status" value="1"/>
</dbReference>
<sequence>MITQRQFCLIGFLLALPALNLVAGSSVDLSGVWGVRLDPENRGRAENWFSQSFEETLILPGCLQAQGYGERPGPDTTWWAPLDLSLRNPCMAKYSHVDENFKLIQYLMPQHHYIGKAWYSREIEIPGSFAGKRITLSLERCHWKSTVWVDGLELGSTDSLAVPHVYDISRFSPGKHRVSVCVDNGHIYDLGTQPHSVSDQTQGTWNGIIGAIALNATDPVYLKSVQIVPDLESKTANVVVEVGNRTGRSGRVYLVADANGYNAGNADDPAPVTHAAPFSASESTILSFPYPMGDGMQLWDEFEPKLYRMMVSLKAGVFQDERSVSFGVRQFTTDGEYFYVNGLKTFLRGNVDCAVNPKTGYAPMSVDRWKEIFQVYKDFGLNFVRFHSWCPPEQAFIAADELGIYLAPEVHEWTTVKPGATADYIKKESGRMLLYFGNYASFTMMGMGNESRVDEKVATDLIRSWKQQDGRHLYTIKASAASNAGKPDEMDFEVLGHIKDDRFAGGRIRTRYQAFWPPLPENSDLCVVPPQTTTDWREGVAFYHSKFKRPVLAHEIGQFCAYPDLFNELKKYTGYLRPTYLEVAADQLAERGMIGRLADFVRDSGKWQVELTREEIEAVFRTPGYAGFQWLGLNDFTGQNTAPVGFTDAFYEPKLYVTGAEMKRWCAPTVLLARLPRRTYQTDESLNVGLEISHFGKQKLNLDDLKIRVRNAEGTVLKEKCISAGSYGQGNAQSAGTFAMSLAGLRAPAKYNLEMRSESNGLTNDWNFWVYSKEEAKPFPSDLIVARMWNAETLDALNAGKTVLLLPVIGTLKGDLPTCFTTYYWTSFGKKGGQSSACGITLNPAHPLFNAFPTESHANWQWWDLLSRCQPMILDQFEEPNPWPKEYQPLVQTIDTWKLNRKTALVTEAKAGQGKLLICSMDLESDLEKRPVARQFRKSLIQFLQSPDFNPQTKVTVSEIAALFDQSRPDVRESLQGLPTDLLQ</sequence>
<dbReference type="SUPFAM" id="SSF49785">
    <property type="entry name" value="Galactose-binding domain-like"/>
    <property type="match status" value="1"/>
</dbReference>
<dbReference type="Pfam" id="PF00703">
    <property type="entry name" value="Glyco_hydro_2"/>
    <property type="match status" value="1"/>
</dbReference>
<comment type="catalytic activity">
    <reaction evidence="1">
        <text>Hydrolysis of terminal non-reducing beta-D-galactose residues in beta-D-galactosides.</text>
        <dbReference type="EC" id="3.2.1.23"/>
    </reaction>
</comment>
<keyword evidence="9" id="KW-1185">Reference proteome</keyword>
<dbReference type="Gene3D" id="3.20.20.80">
    <property type="entry name" value="Glycosidases"/>
    <property type="match status" value="1"/>
</dbReference>
<dbReference type="InterPro" id="IPR006102">
    <property type="entry name" value="Ig-like_GH2"/>
</dbReference>
<feature type="domain" description="Glycoside hydrolase family 2 immunoglobulin-like beta-sandwich" evidence="7">
    <location>
        <begin position="220"/>
        <end position="329"/>
    </location>
</feature>
<dbReference type="EMBL" id="CAAHFH010000001">
    <property type="protein sequence ID" value="VGO18871.1"/>
    <property type="molecule type" value="Genomic_DNA"/>
</dbReference>
<organism evidence="8 9">
    <name type="scientific">Pontiella sulfatireligans</name>
    <dbReference type="NCBI Taxonomy" id="2750658"/>
    <lineage>
        <taxon>Bacteria</taxon>
        <taxon>Pseudomonadati</taxon>
        <taxon>Kiritimatiellota</taxon>
        <taxon>Kiritimatiellia</taxon>
        <taxon>Kiritimatiellales</taxon>
        <taxon>Pontiellaceae</taxon>
        <taxon>Pontiella</taxon>
    </lineage>
</organism>
<evidence type="ECO:0000256" key="2">
    <source>
        <dbReference type="ARBA" id="ARBA00007401"/>
    </source>
</evidence>
<proteinExistence type="inferred from homology"/>
<evidence type="ECO:0000313" key="9">
    <source>
        <dbReference type="Proteomes" id="UP000346198"/>
    </source>
</evidence>
<dbReference type="PANTHER" id="PTHR46323">
    <property type="entry name" value="BETA-GALACTOSIDASE"/>
    <property type="match status" value="1"/>
</dbReference>
<evidence type="ECO:0000256" key="3">
    <source>
        <dbReference type="ARBA" id="ARBA00012756"/>
    </source>
</evidence>
<protein>
    <recommendedName>
        <fullName evidence="3">beta-galactosidase</fullName>
        <ecNumber evidence="3">3.2.1.23</ecNumber>
    </recommendedName>
</protein>
<gene>
    <name evidence="8" type="primary">lacZ_5</name>
    <name evidence="8" type="ORF">SCARR_00924</name>
</gene>
<keyword evidence="5" id="KW-0326">Glycosidase</keyword>
<evidence type="ECO:0000313" key="8">
    <source>
        <dbReference type="EMBL" id="VGO18871.1"/>
    </source>
</evidence>
<name>A0A6C2UHI2_9BACT</name>
<evidence type="ECO:0000259" key="7">
    <source>
        <dbReference type="Pfam" id="PF00703"/>
    </source>
</evidence>
<comment type="similarity">
    <text evidence="2">Belongs to the glycosyl hydrolase 2 family.</text>
</comment>
<dbReference type="Gene3D" id="2.60.120.260">
    <property type="entry name" value="Galactose-binding domain-like"/>
    <property type="match status" value="1"/>
</dbReference>
<keyword evidence="6" id="KW-0732">Signal</keyword>
<dbReference type="Proteomes" id="UP000346198">
    <property type="component" value="Unassembled WGS sequence"/>
</dbReference>
<dbReference type="InterPro" id="IPR050347">
    <property type="entry name" value="Bact_Beta-galactosidase"/>
</dbReference>
<keyword evidence="4" id="KW-0378">Hydrolase</keyword>
<dbReference type="InterPro" id="IPR017853">
    <property type="entry name" value="GH"/>
</dbReference>